<evidence type="ECO:0000313" key="7">
    <source>
        <dbReference type="EMBL" id="TQB75290.1"/>
    </source>
</evidence>
<sequence>MGPDRHAQLDDFSIVFPFPLRLALILVAGFWGWGINLHYLYKNSIDVPALIRYPPRQTPSQEPHHTSAYRLATLLTVPLLICFLVFWTVTRRDPERVEFYDYIAQSYLFLFVLLLVFPFHRLANSGRQRFLATLRRISIGGLAETNDGKFADILLADALTSYAKVLGDLYVCFCMFFSRNTSSTAKPDRNCGDYVVSLVIALPSLMRFRQCLIEYVRVRRAHPRGENRGGQHLANALKYASAFPPIFLAAQLRNYNPFNSYGLSEIALSRLFFLFSFINASYSFYWDVTMDWDFTLLTPSRDDPGQPYGLRRHLYFPSERLYYAVISTDFILRFTWLCRFIPGVTMPSRESGIFILNFLEAMRRWIWIFFRVEAEWNRNNHGSVPDDIFLGEFKVPSGTRNE</sequence>
<comment type="subcellular location">
    <subcellularLocation>
        <location evidence="1">Membrane</location>
        <topology evidence="1">Multi-pass membrane protein</topology>
    </subcellularLocation>
</comment>
<dbReference type="AlphaFoldDB" id="A0A507R3D4"/>
<dbReference type="PANTHER" id="PTHR10783:SF46">
    <property type="entry name" value="PROTEIN ERD1 HOMOLOG 2"/>
    <property type="match status" value="1"/>
</dbReference>
<dbReference type="STRING" id="5098.A0A507R3D4"/>
<evidence type="ECO:0000259" key="6">
    <source>
        <dbReference type="PROSITE" id="PS51380"/>
    </source>
</evidence>
<protein>
    <submittedName>
        <fullName evidence="7">Protein-ER retention protein</fullName>
    </submittedName>
</protein>
<organism evidence="7 8">
    <name type="scientific">Monascus purpureus</name>
    <name type="common">Red mold</name>
    <name type="synonym">Monascus anka</name>
    <dbReference type="NCBI Taxonomy" id="5098"/>
    <lineage>
        <taxon>Eukaryota</taxon>
        <taxon>Fungi</taxon>
        <taxon>Dikarya</taxon>
        <taxon>Ascomycota</taxon>
        <taxon>Pezizomycotina</taxon>
        <taxon>Eurotiomycetes</taxon>
        <taxon>Eurotiomycetidae</taxon>
        <taxon>Eurotiales</taxon>
        <taxon>Aspergillaceae</taxon>
        <taxon>Monascus</taxon>
    </lineage>
</organism>
<dbReference type="GO" id="GO:0005737">
    <property type="term" value="C:cytoplasm"/>
    <property type="evidence" value="ECO:0007669"/>
    <property type="project" value="TreeGrafter"/>
</dbReference>
<dbReference type="Proteomes" id="UP000319663">
    <property type="component" value="Unassembled WGS sequence"/>
</dbReference>
<comment type="caution">
    <text evidence="7">The sequence shown here is derived from an EMBL/GenBank/DDBJ whole genome shotgun (WGS) entry which is preliminary data.</text>
</comment>
<evidence type="ECO:0000256" key="5">
    <source>
        <dbReference type="SAM" id="Phobius"/>
    </source>
</evidence>
<evidence type="ECO:0000256" key="2">
    <source>
        <dbReference type="ARBA" id="ARBA00022692"/>
    </source>
</evidence>
<name>A0A507R3D4_MONPU</name>
<feature type="transmembrane region" description="Helical" evidence="5">
    <location>
        <begin position="20"/>
        <end position="41"/>
    </location>
</feature>
<dbReference type="PROSITE" id="PS51380">
    <property type="entry name" value="EXS"/>
    <property type="match status" value="1"/>
</dbReference>
<keyword evidence="4 5" id="KW-0472">Membrane</keyword>
<evidence type="ECO:0000256" key="1">
    <source>
        <dbReference type="ARBA" id="ARBA00004141"/>
    </source>
</evidence>
<feature type="domain" description="EXS" evidence="6">
    <location>
        <begin position="187"/>
        <end position="402"/>
    </location>
</feature>
<gene>
    <name evidence="7" type="primary">ERD1</name>
    <name evidence="7" type="ORF">MPDQ_003265</name>
</gene>
<dbReference type="GO" id="GO:0016020">
    <property type="term" value="C:membrane"/>
    <property type="evidence" value="ECO:0007669"/>
    <property type="project" value="UniProtKB-SubCell"/>
</dbReference>
<dbReference type="PANTHER" id="PTHR10783">
    <property type="entry name" value="XENOTROPIC AND POLYTROPIC RETROVIRUS RECEPTOR 1-RELATED"/>
    <property type="match status" value="1"/>
</dbReference>
<reference evidence="7 8" key="1">
    <citation type="submission" date="2019-06" db="EMBL/GenBank/DDBJ databases">
        <title>Wine fermentation using esterase from Monascus purpureus.</title>
        <authorList>
            <person name="Geng C."/>
            <person name="Zhang Y."/>
        </authorList>
    </citation>
    <scope>NUCLEOTIDE SEQUENCE [LARGE SCALE GENOMIC DNA]</scope>
    <source>
        <strain evidence="7">HQ1</strain>
    </source>
</reference>
<dbReference type="Pfam" id="PF03124">
    <property type="entry name" value="EXS"/>
    <property type="match status" value="1"/>
</dbReference>
<evidence type="ECO:0000256" key="3">
    <source>
        <dbReference type="ARBA" id="ARBA00022989"/>
    </source>
</evidence>
<keyword evidence="3 5" id="KW-1133">Transmembrane helix</keyword>
<evidence type="ECO:0000313" key="8">
    <source>
        <dbReference type="Proteomes" id="UP000319663"/>
    </source>
</evidence>
<feature type="transmembrane region" description="Helical" evidence="5">
    <location>
        <begin position="71"/>
        <end position="90"/>
    </location>
</feature>
<accession>A0A507R3D4</accession>
<dbReference type="EMBL" id="VIFY01000021">
    <property type="protein sequence ID" value="TQB75290.1"/>
    <property type="molecule type" value="Genomic_DNA"/>
</dbReference>
<dbReference type="InterPro" id="IPR004342">
    <property type="entry name" value="EXS_C"/>
</dbReference>
<proteinExistence type="predicted"/>
<feature type="transmembrane region" description="Helical" evidence="5">
    <location>
        <begin position="102"/>
        <end position="119"/>
    </location>
</feature>
<keyword evidence="8" id="KW-1185">Reference proteome</keyword>
<keyword evidence="2 5" id="KW-0812">Transmembrane</keyword>
<evidence type="ECO:0000256" key="4">
    <source>
        <dbReference type="ARBA" id="ARBA00023136"/>
    </source>
</evidence>
<dbReference type="OrthoDB" id="2159384at2759"/>